<protein>
    <submittedName>
        <fullName evidence="2">Uncharacterized protein</fullName>
    </submittedName>
</protein>
<organism evidence="1 2">
    <name type="scientific">Panagrolaimus sp. PS1159</name>
    <dbReference type="NCBI Taxonomy" id="55785"/>
    <lineage>
        <taxon>Eukaryota</taxon>
        <taxon>Metazoa</taxon>
        <taxon>Ecdysozoa</taxon>
        <taxon>Nematoda</taxon>
        <taxon>Chromadorea</taxon>
        <taxon>Rhabditida</taxon>
        <taxon>Tylenchina</taxon>
        <taxon>Panagrolaimomorpha</taxon>
        <taxon>Panagrolaimoidea</taxon>
        <taxon>Panagrolaimidae</taxon>
        <taxon>Panagrolaimus</taxon>
    </lineage>
</organism>
<accession>A0AC35G7Y4</accession>
<evidence type="ECO:0000313" key="2">
    <source>
        <dbReference type="WBParaSite" id="PS1159_v2.g2572.t1"/>
    </source>
</evidence>
<sequence>KNEPPVDDKLFYEHITAISKIQNDGMSGSFAVNELLHWVKANGLKLVDMLAHDPVAEHHRLAERLEQIVHCTLADQEHIYATLQ</sequence>
<dbReference type="Proteomes" id="UP000887580">
    <property type="component" value="Unplaced"/>
</dbReference>
<proteinExistence type="predicted"/>
<name>A0AC35G7Y4_9BILA</name>
<evidence type="ECO:0000313" key="1">
    <source>
        <dbReference type="Proteomes" id="UP000887580"/>
    </source>
</evidence>
<dbReference type="WBParaSite" id="PS1159_v2.g2572.t1">
    <property type="protein sequence ID" value="PS1159_v2.g2572.t1"/>
    <property type="gene ID" value="PS1159_v2.g2572"/>
</dbReference>
<reference evidence="2" key="1">
    <citation type="submission" date="2025-08" db="UniProtKB">
        <authorList>
            <consortium name="WormBaseParasite"/>
        </authorList>
    </citation>
    <scope>IDENTIFICATION</scope>
</reference>